<keyword evidence="3 6" id="KW-0812">Transmembrane</keyword>
<dbReference type="InterPro" id="IPR004752">
    <property type="entry name" value="AmpG_permease/AT-1"/>
</dbReference>
<evidence type="ECO:0000256" key="6">
    <source>
        <dbReference type="SAM" id="Phobius"/>
    </source>
</evidence>
<evidence type="ECO:0000313" key="8">
    <source>
        <dbReference type="Proteomes" id="UP000435243"/>
    </source>
</evidence>
<feature type="transmembrane region" description="Helical" evidence="6">
    <location>
        <begin position="51"/>
        <end position="68"/>
    </location>
</feature>
<dbReference type="SUPFAM" id="SSF103473">
    <property type="entry name" value="MFS general substrate transporter"/>
    <property type="match status" value="1"/>
</dbReference>
<feature type="transmembrane region" description="Helical" evidence="6">
    <location>
        <begin position="165"/>
        <end position="192"/>
    </location>
</feature>
<feature type="transmembrane region" description="Helical" evidence="6">
    <location>
        <begin position="406"/>
        <end position="426"/>
    </location>
</feature>
<feature type="transmembrane region" description="Helical" evidence="6">
    <location>
        <begin position="89"/>
        <end position="111"/>
    </location>
</feature>
<keyword evidence="4 6" id="KW-1133">Transmembrane helix</keyword>
<evidence type="ECO:0000256" key="5">
    <source>
        <dbReference type="ARBA" id="ARBA00023136"/>
    </source>
</evidence>
<evidence type="ECO:0000313" key="7">
    <source>
        <dbReference type="EMBL" id="MXO87647.1"/>
    </source>
</evidence>
<dbReference type="GO" id="GO:0016020">
    <property type="term" value="C:membrane"/>
    <property type="evidence" value="ECO:0007669"/>
    <property type="project" value="UniProtKB-SubCell"/>
</dbReference>
<reference evidence="7 8" key="1">
    <citation type="submission" date="2019-12" db="EMBL/GenBank/DDBJ databases">
        <title>Genomic-based taxomic classification of the family Erythrobacteraceae.</title>
        <authorList>
            <person name="Xu L."/>
        </authorList>
    </citation>
    <scope>NUCLEOTIDE SEQUENCE [LARGE SCALE GENOMIC DNA]</scope>
    <source>
        <strain evidence="7 8">JCM 16339</strain>
    </source>
</reference>
<evidence type="ECO:0000256" key="2">
    <source>
        <dbReference type="ARBA" id="ARBA00008335"/>
    </source>
</evidence>
<feature type="transmembrane region" description="Helical" evidence="6">
    <location>
        <begin position="315"/>
        <end position="336"/>
    </location>
</feature>
<keyword evidence="5 6" id="KW-0472">Membrane</keyword>
<feature type="transmembrane region" description="Helical" evidence="6">
    <location>
        <begin position="20"/>
        <end position="45"/>
    </location>
</feature>
<proteinExistence type="inferred from homology"/>
<dbReference type="AlphaFoldDB" id="A0A844ZLB2"/>
<comment type="subcellular location">
    <subcellularLocation>
        <location evidence="1">Membrane</location>
        <topology evidence="1">Multi-pass membrane protein</topology>
    </subcellularLocation>
</comment>
<dbReference type="RefSeq" id="WP_160589617.1">
    <property type="nucleotide sequence ID" value="NZ_BAAAFP010000002.1"/>
</dbReference>
<feature type="transmembrane region" description="Helical" evidence="6">
    <location>
        <begin position="380"/>
        <end position="400"/>
    </location>
</feature>
<sequence>MSTGTGRKGLVLSENRLLRLFTFFFFYFGQGLPVGLTIVAIPAWVAANGGSSANVATLVGVAYLPWSWKFAVAALMDRYSYLPMGRRRGWLIFAQLLMSGGFVGAAVLAPGPQDIDALIMVTFLVMAGAATQDVAVDGLAVDLLPEEEQGTASSFMFGGQFIGRALAAVSSGIGLVTLGPAITFLLFIPVLLAPTLYAVMIREHPGEKRFPWSEGQASAATLAVQTSKWLGWDGLIWVTLKSLLRGASLWFVISQSLLRVAEGMLIPMWPLLAVTFLAMSTEYYTSMVSTLELICAIIALGLGSALTLKLGARWSVVLVCALNIGLVLVLMTAQPVWAQRPFFIALTACWALLTILSSITTNPLRMQLSDKRASATQFTIYNSIANFPVAIGAWTFAWLGGIEDHVRTLTGAAVIFTLAAISFALLRMPRPSPPPEVQPMPA</sequence>
<feature type="transmembrane region" description="Helical" evidence="6">
    <location>
        <begin position="342"/>
        <end position="359"/>
    </location>
</feature>
<dbReference type="InterPro" id="IPR036259">
    <property type="entry name" value="MFS_trans_sf"/>
</dbReference>
<dbReference type="EMBL" id="WTYY01000002">
    <property type="protein sequence ID" value="MXO87647.1"/>
    <property type="molecule type" value="Genomic_DNA"/>
</dbReference>
<gene>
    <name evidence="7" type="ORF">GRI32_02730</name>
</gene>
<feature type="transmembrane region" description="Helical" evidence="6">
    <location>
        <begin position="290"/>
        <end position="308"/>
    </location>
</feature>
<protein>
    <submittedName>
        <fullName evidence="7">MFS transporter</fullName>
    </submittedName>
</protein>
<dbReference type="PANTHER" id="PTHR12778">
    <property type="entry name" value="SOLUTE CARRIER FAMILY 33 ACETYL-COA TRANSPORTER -RELATED"/>
    <property type="match status" value="1"/>
</dbReference>
<organism evidence="7 8">
    <name type="scientific">Alteraurantiacibacter aestuarii</name>
    <dbReference type="NCBI Taxonomy" id="650004"/>
    <lineage>
        <taxon>Bacteria</taxon>
        <taxon>Pseudomonadati</taxon>
        <taxon>Pseudomonadota</taxon>
        <taxon>Alphaproteobacteria</taxon>
        <taxon>Sphingomonadales</taxon>
        <taxon>Erythrobacteraceae</taxon>
        <taxon>Alteraurantiacibacter</taxon>
    </lineage>
</organism>
<dbReference type="PANTHER" id="PTHR12778:SF9">
    <property type="entry name" value="ACETYL-COENZYME A TRANSPORTER 1"/>
    <property type="match status" value="1"/>
</dbReference>
<name>A0A844ZLB2_9SPHN</name>
<dbReference type="InterPro" id="IPR011701">
    <property type="entry name" value="MFS"/>
</dbReference>
<evidence type="ECO:0000256" key="4">
    <source>
        <dbReference type="ARBA" id="ARBA00022989"/>
    </source>
</evidence>
<evidence type="ECO:0000256" key="1">
    <source>
        <dbReference type="ARBA" id="ARBA00004141"/>
    </source>
</evidence>
<dbReference type="OrthoDB" id="9787815at2"/>
<keyword evidence="8" id="KW-1185">Reference proteome</keyword>
<comment type="similarity">
    <text evidence="2">Belongs to the major facilitator superfamily.</text>
</comment>
<accession>A0A844ZLB2</accession>
<comment type="caution">
    <text evidence="7">The sequence shown here is derived from an EMBL/GenBank/DDBJ whole genome shotgun (WGS) entry which is preliminary data.</text>
</comment>
<dbReference type="GO" id="GO:0022857">
    <property type="term" value="F:transmembrane transporter activity"/>
    <property type="evidence" value="ECO:0007669"/>
    <property type="project" value="InterPro"/>
</dbReference>
<evidence type="ECO:0000256" key="3">
    <source>
        <dbReference type="ARBA" id="ARBA00022692"/>
    </source>
</evidence>
<dbReference type="Pfam" id="PF07690">
    <property type="entry name" value="MFS_1"/>
    <property type="match status" value="1"/>
</dbReference>
<dbReference type="Gene3D" id="1.20.1250.20">
    <property type="entry name" value="MFS general substrate transporter like domains"/>
    <property type="match status" value="1"/>
</dbReference>
<dbReference type="Proteomes" id="UP000435243">
    <property type="component" value="Unassembled WGS sequence"/>
</dbReference>